<proteinExistence type="predicted"/>
<keyword evidence="2" id="KW-1185">Reference proteome</keyword>
<evidence type="ECO:0000313" key="2">
    <source>
        <dbReference type="Proteomes" id="UP001388366"/>
    </source>
</evidence>
<sequence>MHLPHGHNPIIPMNGRSLTLYEKIHPENELNTNKAHQAFLDLQQLF</sequence>
<dbReference type="Proteomes" id="UP001388366">
    <property type="component" value="Unassembled WGS sequence"/>
</dbReference>
<dbReference type="RefSeq" id="WP_157601455.1">
    <property type="nucleotide sequence ID" value="NZ_BDDS01000001.1"/>
</dbReference>
<evidence type="ECO:0000313" key="1">
    <source>
        <dbReference type="EMBL" id="MEM5552033.1"/>
    </source>
</evidence>
<comment type="caution">
    <text evidence="1">The sequence shown here is derived from an EMBL/GenBank/DDBJ whole genome shotgun (WGS) entry which is preliminary data.</text>
</comment>
<reference evidence="1 2" key="1">
    <citation type="submission" date="2024-03" db="EMBL/GenBank/DDBJ databases">
        <title>Community enrichment and isolation of bacterial strains for fucoidan degradation.</title>
        <authorList>
            <person name="Sichert A."/>
        </authorList>
    </citation>
    <scope>NUCLEOTIDE SEQUENCE [LARGE SCALE GENOMIC DNA]</scope>
    <source>
        <strain evidence="1 2">AS81</strain>
    </source>
</reference>
<dbReference type="EMBL" id="JBBMQU010000029">
    <property type="protein sequence ID" value="MEM5552033.1"/>
    <property type="molecule type" value="Genomic_DNA"/>
</dbReference>
<gene>
    <name evidence="1" type="ORF">WNY63_14965</name>
</gene>
<organism evidence="1 2">
    <name type="scientific">Pseudoalteromonas neustonica</name>
    <dbReference type="NCBI Taxonomy" id="1840331"/>
    <lineage>
        <taxon>Bacteria</taxon>
        <taxon>Pseudomonadati</taxon>
        <taxon>Pseudomonadota</taxon>
        <taxon>Gammaproteobacteria</taxon>
        <taxon>Alteromonadales</taxon>
        <taxon>Pseudoalteromonadaceae</taxon>
        <taxon>Pseudoalteromonas</taxon>
    </lineage>
</organism>
<accession>A0ABU9U4S0</accession>
<protein>
    <submittedName>
        <fullName evidence="1">Uncharacterized protein</fullName>
    </submittedName>
</protein>
<name>A0ABU9U4S0_9GAMM</name>